<evidence type="ECO:0000256" key="4">
    <source>
        <dbReference type="ARBA" id="ARBA00022723"/>
    </source>
</evidence>
<evidence type="ECO:0000256" key="9">
    <source>
        <dbReference type="HAMAP-Rule" id="MF_01471"/>
    </source>
</evidence>
<dbReference type="SUPFAM" id="SSF143430">
    <property type="entry name" value="TTP0101/SSO1404-like"/>
    <property type="match status" value="1"/>
</dbReference>
<accession>A0ABR7FWB7</accession>
<dbReference type="InterPro" id="IPR019199">
    <property type="entry name" value="Virulence_VapD/CRISPR_Cas2"/>
</dbReference>
<keyword evidence="5 9" id="KW-0255">Endonuclease</keyword>
<evidence type="ECO:0000313" key="11">
    <source>
        <dbReference type="Proteomes" id="UP000628463"/>
    </source>
</evidence>
<comment type="caution">
    <text evidence="10">The sequence shown here is derived from an EMBL/GenBank/DDBJ whole genome shotgun (WGS) entry which is preliminary data.</text>
</comment>
<dbReference type="EC" id="3.1.-.-" evidence="9"/>
<evidence type="ECO:0000256" key="5">
    <source>
        <dbReference type="ARBA" id="ARBA00022759"/>
    </source>
</evidence>
<evidence type="ECO:0000256" key="6">
    <source>
        <dbReference type="ARBA" id="ARBA00022801"/>
    </source>
</evidence>
<keyword evidence="3 9" id="KW-0540">Nuclease</keyword>
<proteinExistence type="inferred from homology"/>
<protein>
    <recommendedName>
        <fullName evidence="9">CRISPR-associated endoribonuclease Cas2</fullName>
        <ecNumber evidence="9">3.1.-.-</ecNumber>
    </recommendedName>
</protein>
<evidence type="ECO:0000256" key="3">
    <source>
        <dbReference type="ARBA" id="ARBA00022722"/>
    </source>
</evidence>
<evidence type="ECO:0000256" key="8">
    <source>
        <dbReference type="ARBA" id="ARBA00023118"/>
    </source>
</evidence>
<comment type="similarity">
    <text evidence="2 9">Belongs to the CRISPR-associated endoribonuclease Cas2 protein family.</text>
</comment>
<organism evidence="10 11">
    <name type="scientific">Lachnospira hominis</name>
    <name type="common">ex Liu et al. 2021</name>
    <dbReference type="NCBI Taxonomy" id="2763051"/>
    <lineage>
        <taxon>Bacteria</taxon>
        <taxon>Bacillati</taxon>
        <taxon>Bacillota</taxon>
        <taxon>Clostridia</taxon>
        <taxon>Lachnospirales</taxon>
        <taxon>Lachnospiraceae</taxon>
        <taxon>Lachnospira</taxon>
    </lineage>
</organism>
<reference evidence="10 11" key="1">
    <citation type="submission" date="2020-08" db="EMBL/GenBank/DDBJ databases">
        <title>Genome public.</title>
        <authorList>
            <person name="Liu C."/>
            <person name="Sun Q."/>
        </authorList>
    </citation>
    <scope>NUCLEOTIDE SEQUENCE [LARGE SCALE GENOMIC DNA]</scope>
    <source>
        <strain evidence="10 11">NSJ-43</strain>
    </source>
</reference>
<dbReference type="GO" id="GO:0004519">
    <property type="term" value="F:endonuclease activity"/>
    <property type="evidence" value="ECO:0007669"/>
    <property type="project" value="UniProtKB-KW"/>
</dbReference>
<dbReference type="NCBIfam" id="TIGR01573">
    <property type="entry name" value="cas2"/>
    <property type="match status" value="1"/>
</dbReference>
<evidence type="ECO:0000256" key="7">
    <source>
        <dbReference type="ARBA" id="ARBA00022842"/>
    </source>
</evidence>
<dbReference type="Proteomes" id="UP000628463">
    <property type="component" value="Unassembled WGS sequence"/>
</dbReference>
<keyword evidence="4 9" id="KW-0479">Metal-binding</keyword>
<evidence type="ECO:0000256" key="1">
    <source>
        <dbReference type="ARBA" id="ARBA00001946"/>
    </source>
</evidence>
<comment type="cofactor">
    <cofactor evidence="1 9">
        <name>Mg(2+)</name>
        <dbReference type="ChEBI" id="CHEBI:18420"/>
    </cofactor>
</comment>
<keyword evidence="7 9" id="KW-0460">Magnesium</keyword>
<dbReference type="Pfam" id="PF09827">
    <property type="entry name" value="CRISPR_Cas2"/>
    <property type="match status" value="1"/>
</dbReference>
<dbReference type="RefSeq" id="WP_186835837.1">
    <property type="nucleotide sequence ID" value="NZ_JACOPD010000001.1"/>
</dbReference>
<keyword evidence="6 9" id="KW-0378">Hydrolase</keyword>
<dbReference type="HAMAP" id="MF_01471">
    <property type="entry name" value="Cas2"/>
    <property type="match status" value="1"/>
</dbReference>
<comment type="function">
    <text evidence="9">CRISPR (clustered regularly interspaced short palindromic repeat), is an adaptive immune system that provides protection against mobile genetic elements (viruses, transposable elements and conjugative plasmids). CRISPR clusters contain sequences complementary to antecedent mobile elements and target invading nucleic acids. CRISPR clusters are transcribed and processed into CRISPR RNA (crRNA). Functions as a ssRNA-specific endoribonuclease. Involved in the integration of spacer DNA into the CRISPR cassette.</text>
</comment>
<evidence type="ECO:0000256" key="2">
    <source>
        <dbReference type="ARBA" id="ARBA00009959"/>
    </source>
</evidence>
<dbReference type="EMBL" id="JACOPD010000001">
    <property type="protein sequence ID" value="MBC5679500.1"/>
    <property type="molecule type" value="Genomic_DNA"/>
</dbReference>
<gene>
    <name evidence="9 10" type="primary">cas2</name>
    <name evidence="10" type="ORF">H8S01_00780</name>
</gene>
<keyword evidence="8 9" id="KW-0051">Antiviral defense</keyword>
<comment type="subunit">
    <text evidence="9">Homodimer, forms a heterotetramer with a Cas1 homodimer.</text>
</comment>
<dbReference type="InterPro" id="IPR021127">
    <property type="entry name" value="CRISPR_associated_Cas2"/>
</dbReference>
<keyword evidence="11" id="KW-1185">Reference proteome</keyword>
<feature type="binding site" evidence="9">
    <location>
        <position position="8"/>
    </location>
    <ligand>
        <name>Mg(2+)</name>
        <dbReference type="ChEBI" id="CHEBI:18420"/>
        <note>catalytic</note>
    </ligand>
</feature>
<evidence type="ECO:0000313" key="10">
    <source>
        <dbReference type="EMBL" id="MBC5679500.1"/>
    </source>
</evidence>
<name>A0ABR7FWB7_9FIRM</name>
<sequence>MRIIVFFDLPVTTAKSRRDYYIFRKYLIKSGFVMMQESVYCKLVQNSTMADAYINNIKQNRPPSGLVQLLKVTEKQYAKMEYIVGHGKSNILDTDERLVII</sequence>